<dbReference type="PANTHER" id="PTHR45951:SF3">
    <property type="entry name" value="PROTEIN DISPATCHED"/>
    <property type="match status" value="1"/>
</dbReference>
<evidence type="ECO:0008006" key="9">
    <source>
        <dbReference type="Google" id="ProtNLM"/>
    </source>
</evidence>
<dbReference type="EMBL" id="UYWW01007468">
    <property type="protein sequence ID" value="VDM15268.1"/>
    <property type="molecule type" value="Genomic_DNA"/>
</dbReference>
<sequence>MVLRCFGIYAGTLMIINYVLVIIILPAAIIVSDKDVKTFTTSKFFLSRLKYRIVSFWHNTATNFDTIFNRLIPQIVYIIRVPLILLTFIVFALSIYAIVKTPGIRLPERNSIQFLRSNHPYEWFDENAATLFDFSLGQRPKINIVAIWGIKPTTLVILNYFQFFHENFQANH</sequence>
<dbReference type="InParanoid" id="A0A3P7FXJ2"/>
<keyword evidence="4 6" id="KW-0472">Membrane</keyword>
<evidence type="ECO:0000256" key="6">
    <source>
        <dbReference type="SAM" id="Phobius"/>
    </source>
</evidence>
<evidence type="ECO:0000313" key="7">
    <source>
        <dbReference type="EMBL" id="VDM15268.1"/>
    </source>
</evidence>
<evidence type="ECO:0000256" key="4">
    <source>
        <dbReference type="ARBA" id="ARBA00023136"/>
    </source>
</evidence>
<evidence type="ECO:0000256" key="3">
    <source>
        <dbReference type="ARBA" id="ARBA00022989"/>
    </source>
</evidence>
<keyword evidence="8" id="KW-1185">Reference proteome</keyword>
<accession>A0A3P7FXJ2</accession>
<dbReference type="GO" id="GO:0016020">
    <property type="term" value="C:membrane"/>
    <property type="evidence" value="ECO:0007669"/>
    <property type="project" value="UniProtKB-SubCell"/>
</dbReference>
<evidence type="ECO:0000256" key="2">
    <source>
        <dbReference type="ARBA" id="ARBA00022692"/>
    </source>
</evidence>
<reference evidence="7 8" key="1">
    <citation type="submission" date="2018-11" db="EMBL/GenBank/DDBJ databases">
        <authorList>
            <consortium name="Pathogen Informatics"/>
        </authorList>
    </citation>
    <scope>NUCLEOTIDE SEQUENCE [LARGE SCALE GENOMIC DNA]</scope>
</reference>
<dbReference type="OMA" id="FTTSKFF"/>
<dbReference type="Proteomes" id="UP000270924">
    <property type="component" value="Unassembled WGS sequence"/>
</dbReference>
<keyword evidence="5" id="KW-0325">Glycoprotein</keyword>
<name>A0A3P7FXJ2_WUCBA</name>
<dbReference type="OrthoDB" id="193905at2759"/>
<evidence type="ECO:0000256" key="5">
    <source>
        <dbReference type="ARBA" id="ARBA00023180"/>
    </source>
</evidence>
<dbReference type="PANTHER" id="PTHR45951">
    <property type="entry name" value="PROTEIN DISPATCHED-RELATED"/>
    <property type="match status" value="1"/>
</dbReference>
<comment type="subcellular location">
    <subcellularLocation>
        <location evidence="1">Membrane</location>
        <topology evidence="1">Multi-pass membrane protein</topology>
    </subcellularLocation>
</comment>
<protein>
    <recommendedName>
        <fullName evidence="9">SSD domain-containing protein</fullName>
    </recommendedName>
</protein>
<feature type="transmembrane region" description="Helical" evidence="6">
    <location>
        <begin position="7"/>
        <end position="31"/>
    </location>
</feature>
<feature type="transmembrane region" description="Helical" evidence="6">
    <location>
        <begin position="75"/>
        <end position="99"/>
    </location>
</feature>
<dbReference type="AlphaFoldDB" id="A0A3P7FXJ2"/>
<evidence type="ECO:0000313" key="8">
    <source>
        <dbReference type="Proteomes" id="UP000270924"/>
    </source>
</evidence>
<gene>
    <name evidence="7" type="ORF">WBA_LOCUS8654</name>
</gene>
<proteinExistence type="predicted"/>
<dbReference type="GO" id="GO:0007224">
    <property type="term" value="P:smoothened signaling pathway"/>
    <property type="evidence" value="ECO:0007669"/>
    <property type="project" value="TreeGrafter"/>
</dbReference>
<evidence type="ECO:0000256" key="1">
    <source>
        <dbReference type="ARBA" id="ARBA00004141"/>
    </source>
</evidence>
<dbReference type="InterPro" id="IPR052081">
    <property type="entry name" value="Dispatched_Hh_regulator"/>
</dbReference>
<organism evidence="7 8">
    <name type="scientific">Wuchereria bancrofti</name>
    <dbReference type="NCBI Taxonomy" id="6293"/>
    <lineage>
        <taxon>Eukaryota</taxon>
        <taxon>Metazoa</taxon>
        <taxon>Ecdysozoa</taxon>
        <taxon>Nematoda</taxon>
        <taxon>Chromadorea</taxon>
        <taxon>Rhabditida</taxon>
        <taxon>Spirurina</taxon>
        <taxon>Spiruromorpha</taxon>
        <taxon>Filarioidea</taxon>
        <taxon>Onchocercidae</taxon>
        <taxon>Wuchereria</taxon>
    </lineage>
</organism>
<keyword evidence="3 6" id="KW-1133">Transmembrane helix</keyword>
<dbReference type="GO" id="GO:0022857">
    <property type="term" value="F:transmembrane transporter activity"/>
    <property type="evidence" value="ECO:0007669"/>
    <property type="project" value="TreeGrafter"/>
</dbReference>
<keyword evidence="2 6" id="KW-0812">Transmembrane</keyword>